<evidence type="ECO:0000313" key="3">
    <source>
        <dbReference type="Proteomes" id="UP000178098"/>
    </source>
</evidence>
<feature type="transmembrane region" description="Helical" evidence="1">
    <location>
        <begin position="401"/>
        <end position="420"/>
    </location>
</feature>
<feature type="transmembrane region" description="Helical" evidence="1">
    <location>
        <begin position="107"/>
        <end position="124"/>
    </location>
</feature>
<gene>
    <name evidence="2" type="ORF">A3D08_02160</name>
</gene>
<dbReference type="InterPro" id="IPR018580">
    <property type="entry name" value="Uncharacterised_YfhO"/>
</dbReference>
<evidence type="ECO:0008006" key="4">
    <source>
        <dbReference type="Google" id="ProtNLM"/>
    </source>
</evidence>
<evidence type="ECO:0000256" key="1">
    <source>
        <dbReference type="SAM" id="Phobius"/>
    </source>
</evidence>
<keyword evidence="1" id="KW-0472">Membrane</keyword>
<feature type="transmembrane region" description="Helical" evidence="1">
    <location>
        <begin position="198"/>
        <end position="215"/>
    </location>
</feature>
<dbReference type="AlphaFoldDB" id="A0A1F7HE46"/>
<feature type="transmembrane region" description="Helical" evidence="1">
    <location>
        <begin position="328"/>
        <end position="349"/>
    </location>
</feature>
<comment type="caution">
    <text evidence="2">The sequence shown here is derived from an EMBL/GenBank/DDBJ whole genome shotgun (WGS) entry which is preliminary data.</text>
</comment>
<feature type="transmembrane region" description="Helical" evidence="1">
    <location>
        <begin position="300"/>
        <end position="321"/>
    </location>
</feature>
<dbReference type="Proteomes" id="UP000178098">
    <property type="component" value="Unassembled WGS sequence"/>
</dbReference>
<name>A0A1F7HE46_9BACT</name>
<dbReference type="PANTHER" id="PTHR38454">
    <property type="entry name" value="INTEGRAL MEMBRANE PROTEIN-RELATED"/>
    <property type="match status" value="1"/>
</dbReference>
<feature type="transmembrane region" description="Helical" evidence="1">
    <location>
        <begin position="224"/>
        <end position="243"/>
    </location>
</feature>
<keyword evidence="1" id="KW-0812">Transmembrane</keyword>
<feature type="transmembrane region" description="Helical" evidence="1">
    <location>
        <begin position="7"/>
        <end position="28"/>
    </location>
</feature>
<feature type="transmembrane region" description="Helical" evidence="1">
    <location>
        <begin position="130"/>
        <end position="150"/>
    </location>
</feature>
<organism evidence="2 3">
    <name type="scientific">Candidatus Roizmanbacteria bacterium RIFCSPHIGHO2_02_FULL_43_11</name>
    <dbReference type="NCBI Taxonomy" id="1802043"/>
    <lineage>
        <taxon>Bacteria</taxon>
        <taxon>Candidatus Roizmaniibacteriota</taxon>
    </lineage>
</organism>
<reference evidence="2 3" key="1">
    <citation type="journal article" date="2016" name="Nat. Commun.">
        <title>Thousands of microbial genomes shed light on interconnected biogeochemical processes in an aquifer system.</title>
        <authorList>
            <person name="Anantharaman K."/>
            <person name="Brown C.T."/>
            <person name="Hug L.A."/>
            <person name="Sharon I."/>
            <person name="Castelle C.J."/>
            <person name="Probst A.J."/>
            <person name="Thomas B.C."/>
            <person name="Singh A."/>
            <person name="Wilkins M.J."/>
            <person name="Karaoz U."/>
            <person name="Brodie E.L."/>
            <person name="Williams K.H."/>
            <person name="Hubbard S.S."/>
            <person name="Banfield J.F."/>
        </authorList>
    </citation>
    <scope>NUCLEOTIDE SEQUENCE [LARGE SCALE GENOMIC DNA]</scope>
</reference>
<dbReference type="Pfam" id="PF09586">
    <property type="entry name" value="YfhO"/>
    <property type="match status" value="1"/>
</dbReference>
<protein>
    <recommendedName>
        <fullName evidence="4">Membrane protein 6-pyruvoyl-tetrahydropterin synthase-related domain-containing protein</fullName>
    </recommendedName>
</protein>
<sequence>MTKGYHSYFYCVLAIFIVTALFFLPLFFPHVRILAHPDYGLSDLWNSGYSSRLLLQKSLHQGSLLLWNSKVGMGFPEFAKAEVGALYLPNIITFQLLSFAPAINTQYVLAFLFLSIGMLVYLRSHNLRPLPALIGSVAFAFGAYFIVHLSHISRIQTASMIPIILYTFERLIKRPGLITSIVLSLLLSQQFYAGHFQVVFMTGLTMLAIGVYYFSKKKISVKNLCYTIISLVFFVSLSAIQLLPSLELIHLTSRGAGFDIQGALQFSFPWSQMITFLLPFAQGTPSTGNWQLFSLNSGNIYWENIGYIGIAGLLLAVFGLVRNGKKNNFTLFSGILMTITLLVMTGKYSPLYLLHSFLPFSYFRAPSKYILIFVFFLSVLCAFGAQSLQHFLSADKRTKKSAGIILCAILILLVLDLWHFHKVYTIYDEPEKLLSPPPVTRDIRNDTVGMYRYISFGGSKLWNGVFLKSGWQSMDEFYYLRNILDPNINGLYDLQSFGVYNVLITNRFRLSQNLLTTLELEDKRSTTSGTFEKYLSMQSIKYIISPIGTLKTDPVQIYTPPESYKKRKLSPIGLYVNKSALPRYRLVYDYKVVTTYRDVSRALNDPSFNPKDTVLLENDPQVQFKAPGTQSIKPILLENEKLAFRVYSDTRGIFVLADSFYPGWRVTIDGKMALILPANINQRAVIVPPGKHLIEFMFASESFARGKAISLTGYVIIGFVMVSRFFSQFLRVSSSKR</sequence>
<dbReference type="EMBL" id="MFZT01000049">
    <property type="protein sequence ID" value="OGK29353.1"/>
    <property type="molecule type" value="Genomic_DNA"/>
</dbReference>
<evidence type="ECO:0000313" key="2">
    <source>
        <dbReference type="EMBL" id="OGK29353.1"/>
    </source>
</evidence>
<accession>A0A1F7HE46</accession>
<feature type="transmembrane region" description="Helical" evidence="1">
    <location>
        <begin position="708"/>
        <end position="727"/>
    </location>
</feature>
<keyword evidence="1" id="KW-1133">Transmembrane helix</keyword>
<dbReference type="PANTHER" id="PTHR38454:SF1">
    <property type="entry name" value="INTEGRAL MEMBRANE PROTEIN"/>
    <property type="match status" value="1"/>
</dbReference>
<feature type="transmembrane region" description="Helical" evidence="1">
    <location>
        <begin position="369"/>
        <end position="389"/>
    </location>
</feature>
<proteinExistence type="predicted"/>